<sequence length="69" mass="7493">MYGDRPGVGEALARVLFAALLWWLVTLAGDVMYGLGLWPIGALLRIVALVLFGGAVLAFFQLVSALFRR</sequence>
<dbReference type="Proteomes" id="UP000326331">
    <property type="component" value="Chromosome"/>
</dbReference>
<reference evidence="2 3" key="1">
    <citation type="submission" date="2019-10" db="EMBL/GenBank/DDBJ databases">
        <title>Thermopilla bonchosmolovskayae gen. nov., sp. nov., a moderately thermophilic Chloroflexi bacterium from a Chukotka hot spring (Arctic, Russia), representing a novel classis Thermopillaia, which include previously uncultivated lineage OLB14.</title>
        <authorList>
            <person name="Kochetkova T.V."/>
            <person name="Zayulina K.S."/>
            <person name="Zhigarkov V.S."/>
            <person name="Minaev N.V."/>
            <person name="Novikov A."/>
            <person name="Toshchakov S.V."/>
            <person name="Elcheninov A.G."/>
            <person name="Kublanov I.V."/>
        </authorList>
    </citation>
    <scope>NUCLEOTIDE SEQUENCE [LARGE SCALE GENOMIC DNA]</scope>
    <source>
        <strain evidence="2 3">3753O</strain>
    </source>
</reference>
<keyword evidence="1" id="KW-1133">Transmembrane helix</keyword>
<name>A0ABX6C3D0_9CHLR</name>
<evidence type="ECO:0008006" key="4">
    <source>
        <dbReference type="Google" id="ProtNLM"/>
    </source>
</evidence>
<accession>A0ABX6C3D0</accession>
<keyword evidence="1" id="KW-0812">Transmembrane</keyword>
<protein>
    <recommendedName>
        <fullName evidence="4">DUF4175 domain-containing protein</fullName>
    </recommendedName>
</protein>
<evidence type="ECO:0000313" key="3">
    <source>
        <dbReference type="Proteomes" id="UP000326331"/>
    </source>
</evidence>
<keyword evidence="1" id="KW-0472">Membrane</keyword>
<keyword evidence="3" id="KW-1185">Reference proteome</keyword>
<organism evidence="2 3">
    <name type="scientific">Tepidiforma bonchosmolovskayae</name>
    <dbReference type="NCBI Taxonomy" id="2601677"/>
    <lineage>
        <taxon>Bacteria</taxon>
        <taxon>Bacillati</taxon>
        <taxon>Chloroflexota</taxon>
        <taxon>Tepidiformia</taxon>
        <taxon>Tepidiformales</taxon>
        <taxon>Tepidiformaceae</taxon>
        <taxon>Tepidiforma</taxon>
    </lineage>
</organism>
<dbReference type="EMBL" id="CP042829">
    <property type="protein sequence ID" value="QFG03578.1"/>
    <property type="molecule type" value="Genomic_DNA"/>
</dbReference>
<gene>
    <name evidence="2" type="ORF">Tbon_09795</name>
</gene>
<feature type="transmembrane region" description="Helical" evidence="1">
    <location>
        <begin position="42"/>
        <end position="67"/>
    </location>
</feature>
<evidence type="ECO:0000313" key="2">
    <source>
        <dbReference type="EMBL" id="QFG03578.1"/>
    </source>
</evidence>
<evidence type="ECO:0000256" key="1">
    <source>
        <dbReference type="SAM" id="Phobius"/>
    </source>
</evidence>
<proteinExistence type="predicted"/>
<feature type="transmembrane region" description="Helical" evidence="1">
    <location>
        <begin position="12"/>
        <end position="36"/>
    </location>
</feature>